<comment type="similarity">
    <text evidence="1 6">Belongs to the GatC family.</text>
</comment>
<dbReference type="Pfam" id="PF02686">
    <property type="entry name" value="GatC"/>
    <property type="match status" value="1"/>
</dbReference>
<keyword evidence="6 8" id="KW-0436">Ligase</keyword>
<keyword evidence="6" id="KW-0547">Nucleotide-binding</keyword>
<gene>
    <name evidence="6" type="primary">gatC</name>
    <name evidence="8" type="ORF">JOD17_001311</name>
</gene>
<comment type="function">
    <text evidence="3 6">Allows the formation of correctly charged Asn-tRNA(Asn) or Gln-tRNA(Gln) through the transamidation of misacylated Asp-tRNA(Asn) or Glu-tRNA(Gln) in organisms which lack either or both of asparaginyl-tRNA or glutaminyl-tRNA synthetases. The reaction takes place in the presence of glutamine and ATP through an activated phospho-Asp-tRNA(Asn) or phospho-Glu-tRNA(Gln).</text>
</comment>
<dbReference type="SUPFAM" id="SSF141000">
    <property type="entry name" value="Glu-tRNAGln amidotransferase C subunit"/>
    <property type="match status" value="1"/>
</dbReference>
<evidence type="ECO:0000256" key="5">
    <source>
        <dbReference type="ARBA" id="ARBA00047913"/>
    </source>
</evidence>
<dbReference type="HAMAP" id="MF_00122">
    <property type="entry name" value="GatC"/>
    <property type="match status" value="1"/>
</dbReference>
<evidence type="ECO:0000256" key="6">
    <source>
        <dbReference type="HAMAP-Rule" id="MF_00122"/>
    </source>
</evidence>
<organism evidence="8 9">
    <name type="scientific">Geomicrobium sediminis</name>
    <dbReference type="NCBI Taxonomy" id="1347788"/>
    <lineage>
        <taxon>Bacteria</taxon>
        <taxon>Bacillati</taxon>
        <taxon>Bacillota</taxon>
        <taxon>Bacilli</taxon>
        <taxon>Bacillales</taxon>
        <taxon>Geomicrobium</taxon>
    </lineage>
</organism>
<keyword evidence="6" id="KW-0648">Protein biosynthesis</keyword>
<dbReference type="NCBIfam" id="TIGR00135">
    <property type="entry name" value="gatC"/>
    <property type="match status" value="1"/>
</dbReference>
<dbReference type="PANTHER" id="PTHR15004">
    <property type="entry name" value="GLUTAMYL-TRNA(GLN) AMIDOTRANSFERASE SUBUNIT C, MITOCHONDRIAL"/>
    <property type="match status" value="1"/>
</dbReference>
<dbReference type="Gene3D" id="1.10.20.60">
    <property type="entry name" value="Glu-tRNAGln amidotransferase C subunit, N-terminal domain"/>
    <property type="match status" value="1"/>
</dbReference>
<name>A0ABS2PBI7_9BACL</name>
<comment type="caution">
    <text evidence="8">The sequence shown here is derived from an EMBL/GenBank/DDBJ whole genome shotgun (WGS) entry which is preliminary data.</text>
</comment>
<comment type="subunit">
    <text evidence="2 6">Heterotrimer of A, B and C subunits.</text>
</comment>
<dbReference type="EMBL" id="JAFBEC010000003">
    <property type="protein sequence ID" value="MBM7632218.1"/>
    <property type="molecule type" value="Genomic_DNA"/>
</dbReference>
<dbReference type="Proteomes" id="UP000741863">
    <property type="component" value="Unassembled WGS sequence"/>
</dbReference>
<evidence type="ECO:0000256" key="7">
    <source>
        <dbReference type="SAM" id="MobiDB-lite"/>
    </source>
</evidence>
<keyword evidence="6" id="KW-0067">ATP-binding</keyword>
<dbReference type="GO" id="GO:0050566">
    <property type="term" value="F:asparaginyl-tRNA synthase (glutamine-hydrolyzing) activity"/>
    <property type="evidence" value="ECO:0007669"/>
    <property type="project" value="UniProtKB-EC"/>
</dbReference>
<comment type="catalytic activity">
    <reaction evidence="5 6">
        <text>L-glutamyl-tRNA(Gln) + L-glutamine + ATP + H2O = L-glutaminyl-tRNA(Gln) + L-glutamate + ADP + phosphate + H(+)</text>
        <dbReference type="Rhea" id="RHEA:17521"/>
        <dbReference type="Rhea" id="RHEA-COMP:9681"/>
        <dbReference type="Rhea" id="RHEA-COMP:9684"/>
        <dbReference type="ChEBI" id="CHEBI:15377"/>
        <dbReference type="ChEBI" id="CHEBI:15378"/>
        <dbReference type="ChEBI" id="CHEBI:29985"/>
        <dbReference type="ChEBI" id="CHEBI:30616"/>
        <dbReference type="ChEBI" id="CHEBI:43474"/>
        <dbReference type="ChEBI" id="CHEBI:58359"/>
        <dbReference type="ChEBI" id="CHEBI:78520"/>
        <dbReference type="ChEBI" id="CHEBI:78521"/>
        <dbReference type="ChEBI" id="CHEBI:456216"/>
    </reaction>
</comment>
<proteinExistence type="inferred from homology"/>
<evidence type="ECO:0000256" key="3">
    <source>
        <dbReference type="ARBA" id="ARBA00024799"/>
    </source>
</evidence>
<dbReference type="EC" id="6.3.5.-" evidence="6"/>
<feature type="compositionally biased region" description="Basic and acidic residues" evidence="7">
    <location>
        <begin position="67"/>
        <end position="88"/>
    </location>
</feature>
<keyword evidence="9" id="KW-1185">Reference proteome</keyword>
<evidence type="ECO:0000256" key="1">
    <source>
        <dbReference type="ARBA" id="ARBA00010757"/>
    </source>
</evidence>
<dbReference type="InterPro" id="IPR036113">
    <property type="entry name" value="Asp/Glu-ADT_sf_sub_c"/>
</dbReference>
<feature type="region of interest" description="Disordered" evidence="7">
    <location>
        <begin position="67"/>
        <end position="96"/>
    </location>
</feature>
<reference evidence="8 9" key="1">
    <citation type="submission" date="2021-01" db="EMBL/GenBank/DDBJ databases">
        <title>Genomic Encyclopedia of Type Strains, Phase IV (KMG-IV): sequencing the most valuable type-strain genomes for metagenomic binning, comparative biology and taxonomic classification.</title>
        <authorList>
            <person name="Goeker M."/>
        </authorList>
    </citation>
    <scope>NUCLEOTIDE SEQUENCE [LARGE SCALE GENOMIC DNA]</scope>
    <source>
        <strain evidence="8 9">DSM 25540</strain>
    </source>
</reference>
<evidence type="ECO:0000256" key="2">
    <source>
        <dbReference type="ARBA" id="ARBA00011123"/>
    </source>
</evidence>
<evidence type="ECO:0000313" key="9">
    <source>
        <dbReference type="Proteomes" id="UP000741863"/>
    </source>
</evidence>
<accession>A0ABS2PBI7</accession>
<dbReference type="InterPro" id="IPR003837">
    <property type="entry name" value="GatC"/>
</dbReference>
<dbReference type="RefSeq" id="WP_042358907.1">
    <property type="nucleotide sequence ID" value="NZ_JAFBEC010000003.1"/>
</dbReference>
<sequence length="96" mass="10986">MSKITKEQVEHVADLARLSFTEAEIEDFTNQMSKVIDYAEVLNELDTENVEPTTHVMDVRNVLREDNVKPSLQREEALKNAPKQKDGQFEVPSVLD</sequence>
<dbReference type="PANTHER" id="PTHR15004:SF0">
    <property type="entry name" value="GLUTAMYL-TRNA(GLN) AMIDOTRANSFERASE SUBUNIT C, MITOCHONDRIAL"/>
    <property type="match status" value="1"/>
</dbReference>
<dbReference type="GO" id="GO:0050567">
    <property type="term" value="F:glutaminyl-tRNA synthase (glutamine-hydrolyzing) activity"/>
    <property type="evidence" value="ECO:0007669"/>
    <property type="project" value="UniProtKB-EC"/>
</dbReference>
<evidence type="ECO:0000313" key="8">
    <source>
        <dbReference type="EMBL" id="MBM7632218.1"/>
    </source>
</evidence>
<comment type="catalytic activity">
    <reaction evidence="4 6">
        <text>L-aspartyl-tRNA(Asn) + L-glutamine + ATP + H2O = L-asparaginyl-tRNA(Asn) + L-glutamate + ADP + phosphate + 2 H(+)</text>
        <dbReference type="Rhea" id="RHEA:14513"/>
        <dbReference type="Rhea" id="RHEA-COMP:9674"/>
        <dbReference type="Rhea" id="RHEA-COMP:9677"/>
        <dbReference type="ChEBI" id="CHEBI:15377"/>
        <dbReference type="ChEBI" id="CHEBI:15378"/>
        <dbReference type="ChEBI" id="CHEBI:29985"/>
        <dbReference type="ChEBI" id="CHEBI:30616"/>
        <dbReference type="ChEBI" id="CHEBI:43474"/>
        <dbReference type="ChEBI" id="CHEBI:58359"/>
        <dbReference type="ChEBI" id="CHEBI:78515"/>
        <dbReference type="ChEBI" id="CHEBI:78516"/>
        <dbReference type="ChEBI" id="CHEBI:456216"/>
    </reaction>
</comment>
<protein>
    <recommendedName>
        <fullName evidence="6">Aspartyl/glutamyl-tRNA(Asn/Gln) amidotransferase subunit C</fullName>
        <shortName evidence="6">Asp/Glu-ADT subunit C</shortName>
        <ecNumber evidence="6">6.3.5.-</ecNumber>
    </recommendedName>
</protein>
<evidence type="ECO:0000256" key="4">
    <source>
        <dbReference type="ARBA" id="ARBA00047380"/>
    </source>
</evidence>